<reference evidence="4" key="2">
    <citation type="journal article" date="2022" name="Microbiol. Resour. Announc.">
        <title>Whole-Genome Sequence of Entomortierella parvispora E1425, a Mucoromycotan Fungus Associated with Burkholderiaceae-Related Endosymbiotic Bacteria.</title>
        <authorList>
            <person name="Herlambang A."/>
            <person name="Guo Y."/>
            <person name="Takashima Y."/>
            <person name="Narisawa K."/>
            <person name="Ohta H."/>
            <person name="Nishizawa T."/>
        </authorList>
    </citation>
    <scope>NUCLEOTIDE SEQUENCE</scope>
    <source>
        <strain evidence="4">E1425</strain>
    </source>
</reference>
<evidence type="ECO:0000256" key="2">
    <source>
        <dbReference type="SAM" id="Coils"/>
    </source>
</evidence>
<evidence type="ECO:0000313" key="4">
    <source>
        <dbReference type="EMBL" id="GJJ72063.1"/>
    </source>
</evidence>
<comment type="caution">
    <text evidence="4">The sequence shown here is derived from an EMBL/GenBank/DDBJ whole genome shotgun (WGS) entry which is preliminary data.</text>
</comment>
<keyword evidence="5" id="KW-1185">Reference proteome</keyword>
<dbReference type="Pfam" id="PF10521">
    <property type="entry name" value="Tti2"/>
    <property type="match status" value="1"/>
</dbReference>
<sequence>MSQTLHDDGPQEQQGPAKTDWTAILSICYQLRVPAVFISREAIQDSPKSRAVADAFVSSAFPLLERLGMLLKDGPITDTYVLRRTIMACAAFTNPKDLWNERNPVAEKTIVIAKDNLKCLYLNTRWSTGVKAAEDKDLESGHSNNVGTFSENVIDILAKVLRPSFANIQAQKAMDRAQLTIETHQKDVQKATKMIEDLSTEPSEKGTLVTTTTHSKDLTTRRQPLRSRPQQRFQIAPVKDTPNEDDWSGAFEDPDRDSSELRWNTNFLESIAIVEWCALQSIEDSSRIQEVFMLLLAPILTLADSISRHRIRGLNLMCQFLIRHHQENPSSLSLTPGADPRIWIRIFERTGLDQVLERALVSILTPLNVSMSSDEARAAAELKLDPQAATAADGLEELEAIRAGFRAYLTLILVNTEPSDKPRFDEDRPSTPGRKYSAFRDGSEPVVSVEGLFVLGVLGGLMRASPSNEFRELILEWMECLVNSVITFDRIQDQMPYDDTLCLESKTGVTPALLSDSLDQKISCLAIYGMGELSTKYLLTLVPYLCSVMEFPLPSSPPQQRLECLKLAGQASDSLRALMSVTRGRVGRFRGQIMAGLSSCWANSRIYPSAQGTSTSTSAKASAAGPLKSAIEMAQARLDTSLAECMGLCVEICRGQGSKIVELGTREGVEQDLKVLQELDMSVFGPLFALVDQ</sequence>
<dbReference type="GO" id="GO:0110078">
    <property type="term" value="C:TTT Hsp90 cochaperone complex"/>
    <property type="evidence" value="ECO:0007669"/>
    <property type="project" value="InterPro"/>
</dbReference>
<proteinExistence type="inferred from homology"/>
<keyword evidence="2" id="KW-0175">Coiled coil</keyword>
<evidence type="ECO:0000313" key="5">
    <source>
        <dbReference type="Proteomes" id="UP000827284"/>
    </source>
</evidence>
<feature type="compositionally biased region" description="Basic and acidic residues" evidence="3">
    <location>
        <begin position="420"/>
        <end position="429"/>
    </location>
</feature>
<feature type="coiled-coil region" evidence="2">
    <location>
        <begin position="167"/>
        <end position="201"/>
    </location>
</feature>
<evidence type="ECO:0000256" key="3">
    <source>
        <dbReference type="SAM" id="MobiDB-lite"/>
    </source>
</evidence>
<feature type="compositionally biased region" description="Acidic residues" evidence="3">
    <location>
        <begin position="243"/>
        <end position="255"/>
    </location>
</feature>
<dbReference type="Proteomes" id="UP000827284">
    <property type="component" value="Unassembled WGS sequence"/>
</dbReference>
<accession>A0A9P3H953</accession>
<name>A0A9P3H953_9FUNG</name>
<dbReference type="AlphaFoldDB" id="A0A9P3H953"/>
<feature type="region of interest" description="Disordered" evidence="3">
    <location>
        <begin position="201"/>
        <end position="258"/>
    </location>
</feature>
<reference evidence="4" key="1">
    <citation type="submission" date="2021-11" db="EMBL/GenBank/DDBJ databases">
        <authorList>
            <person name="Herlambang A."/>
            <person name="Guo Y."/>
            <person name="Takashima Y."/>
            <person name="Nishizawa T."/>
        </authorList>
    </citation>
    <scope>NUCLEOTIDE SEQUENCE</scope>
    <source>
        <strain evidence="4">E1425</strain>
    </source>
</reference>
<evidence type="ECO:0000256" key="1">
    <source>
        <dbReference type="ARBA" id="ARBA00034736"/>
    </source>
</evidence>
<dbReference type="InterPro" id="IPR018870">
    <property type="entry name" value="Tti2"/>
</dbReference>
<organism evidence="4 5">
    <name type="scientific">Entomortierella parvispora</name>
    <dbReference type="NCBI Taxonomy" id="205924"/>
    <lineage>
        <taxon>Eukaryota</taxon>
        <taxon>Fungi</taxon>
        <taxon>Fungi incertae sedis</taxon>
        <taxon>Mucoromycota</taxon>
        <taxon>Mortierellomycotina</taxon>
        <taxon>Mortierellomycetes</taxon>
        <taxon>Mortierellales</taxon>
        <taxon>Mortierellaceae</taxon>
        <taxon>Entomortierella</taxon>
    </lineage>
</organism>
<protein>
    <submittedName>
        <fullName evidence="4">Uncharacterized protein</fullName>
    </submittedName>
</protein>
<dbReference type="OrthoDB" id="6417021at2759"/>
<gene>
    <name evidence="4" type="ORF">EMPS_04420</name>
</gene>
<feature type="region of interest" description="Disordered" evidence="3">
    <location>
        <begin position="420"/>
        <end position="439"/>
    </location>
</feature>
<comment type="similarity">
    <text evidence="1">Belongs to the TTI2 family.</text>
</comment>
<dbReference type="EMBL" id="BQFW01000006">
    <property type="protein sequence ID" value="GJJ72063.1"/>
    <property type="molecule type" value="Genomic_DNA"/>
</dbReference>